<sequence>MINVHLKSAYEINHNDSARYYQFQAGYIPLFIVIGYISCLLMVLAGYWVYALVLSLILTAAFFDKFILTPKQIDTRLFKDKLYSIPPVHDKELMDRISKLPNYLKEVGNLPKDTKYKHKPLEGLGLFPMEIWEIIFHHCNYSPVDALMINKTFCECVAPKLYEKIHVLLTINSTFAYKDRTYKSFIRGTGYVTSPNERYEAYKEYQSVLKNDVEFIKLEFHKDFRIRGYLLNLITEVDIFELLIQNVLTNPNSYMKRFIKKINVDFAFMNLYHTGSREKNVELLSPKRCQNPKSCYKISGFQYRCQIKTIVSDQFLNGFQALNTISFLNRFSFQDYLIETSNIIPFLYRNYRNNFTDNDSARSQVSDWKNSEDAVRTFPGLRVTQPLVKYECYKYVDGYGYMYNRHDAISQYHQDWNSSFALQARTFKTLDETSTLINKTLDVLSSSNEVLRDVSTSTLFLDSFYDNYGAAREDIDGEFPSYLFSETCYAFRPMLTVFNKKPDHDKPIFLEQVRKFLKTT</sequence>
<organism evidence="2 3">
    <name type="scientific">Wickerhamomyces ciferrii (strain ATCC 14091 / BCRC 22168 / CBS 111 / JCM 3599 / NBRC 0793 / NRRL Y-1031 F-60-10)</name>
    <name type="common">Yeast</name>
    <name type="synonym">Pichia ciferrii</name>
    <dbReference type="NCBI Taxonomy" id="1206466"/>
    <lineage>
        <taxon>Eukaryota</taxon>
        <taxon>Fungi</taxon>
        <taxon>Dikarya</taxon>
        <taxon>Ascomycota</taxon>
        <taxon>Saccharomycotina</taxon>
        <taxon>Saccharomycetes</taxon>
        <taxon>Phaffomycetales</taxon>
        <taxon>Wickerhamomycetaceae</taxon>
        <taxon>Wickerhamomyces</taxon>
    </lineage>
</organism>
<dbReference type="HOGENOM" id="CLU_523988_0_0_1"/>
<keyword evidence="1" id="KW-1133">Transmembrane helix</keyword>
<evidence type="ECO:0000313" key="2">
    <source>
        <dbReference type="EMBL" id="CCH43324.1"/>
    </source>
</evidence>
<keyword evidence="1" id="KW-0472">Membrane</keyword>
<evidence type="ECO:0000313" key="3">
    <source>
        <dbReference type="Proteomes" id="UP000009328"/>
    </source>
</evidence>
<feature type="transmembrane region" description="Helical" evidence="1">
    <location>
        <begin position="21"/>
        <end position="43"/>
    </location>
</feature>
<evidence type="ECO:0000256" key="1">
    <source>
        <dbReference type="SAM" id="Phobius"/>
    </source>
</evidence>
<dbReference type="EMBL" id="CAIF01000076">
    <property type="protein sequence ID" value="CCH43324.1"/>
    <property type="molecule type" value="Genomic_DNA"/>
</dbReference>
<protein>
    <submittedName>
        <fullName evidence="2">Uncharacterized protein</fullName>
    </submittedName>
</protein>
<proteinExistence type="predicted"/>
<keyword evidence="1" id="KW-0812">Transmembrane</keyword>
<keyword evidence="3" id="KW-1185">Reference proteome</keyword>
<name>K0KPM3_WICCF</name>
<dbReference type="AlphaFoldDB" id="K0KPM3"/>
<reference evidence="2 3" key="1">
    <citation type="journal article" date="2012" name="Eukaryot. Cell">
        <title>Draft genome sequence of Wickerhamomyces ciferrii NRRL Y-1031 F-60-10.</title>
        <authorList>
            <person name="Schneider J."/>
            <person name="Andrea H."/>
            <person name="Blom J."/>
            <person name="Jaenicke S."/>
            <person name="Ruckert C."/>
            <person name="Schorsch C."/>
            <person name="Szczepanowski R."/>
            <person name="Farwick M."/>
            <person name="Goesmann A."/>
            <person name="Puhler A."/>
            <person name="Schaffer S."/>
            <person name="Tauch A."/>
            <person name="Kohler T."/>
            <person name="Brinkrolf K."/>
        </authorList>
    </citation>
    <scope>NUCLEOTIDE SEQUENCE [LARGE SCALE GENOMIC DNA]</scope>
    <source>
        <strain evidence="3">ATCC 14091 / BCRC 22168 / CBS 111 / JCM 3599 / NBRC 0793 / NRRL Y-1031 F-60-10</strain>
    </source>
</reference>
<dbReference type="InParanoid" id="K0KPM3"/>
<comment type="caution">
    <text evidence="2">The sequence shown here is derived from an EMBL/GenBank/DDBJ whole genome shotgun (WGS) entry which is preliminary data.</text>
</comment>
<gene>
    <name evidence="2" type="ORF">BN7_2872</name>
</gene>
<dbReference type="Proteomes" id="UP000009328">
    <property type="component" value="Unassembled WGS sequence"/>
</dbReference>
<accession>K0KPM3</accession>